<evidence type="ECO:0000313" key="2">
    <source>
        <dbReference type="Proteomes" id="UP000286806"/>
    </source>
</evidence>
<organism evidence="1 2">
    <name type="scientific">Sulfuriferula multivorans</name>
    <dbReference type="NCBI Taxonomy" id="1559896"/>
    <lineage>
        <taxon>Bacteria</taxon>
        <taxon>Pseudomonadati</taxon>
        <taxon>Pseudomonadota</taxon>
        <taxon>Betaproteobacteria</taxon>
        <taxon>Nitrosomonadales</taxon>
        <taxon>Sulfuricellaceae</taxon>
        <taxon>Sulfuriferula</taxon>
    </lineage>
</organism>
<accession>A0A401JGA0</accession>
<dbReference type="AlphaFoldDB" id="A0A401JGA0"/>
<proteinExistence type="predicted"/>
<dbReference type="OrthoDB" id="9786540at2"/>
<dbReference type="Proteomes" id="UP000286806">
    <property type="component" value="Unassembled WGS sequence"/>
</dbReference>
<reference evidence="1 2" key="1">
    <citation type="journal article" date="2019" name="Front. Microbiol.">
        <title>Genomes of Neutrophilic Sulfur-Oxidizing Chemolithoautotrophs Representing 9 Proteobacterial Species From 8 Genera.</title>
        <authorList>
            <person name="Watanabe T."/>
            <person name="Kojima H."/>
            <person name="Umezawa K."/>
            <person name="Hori C."/>
            <person name="Takasuka T.E."/>
            <person name="Kato Y."/>
            <person name="Fukui M."/>
        </authorList>
    </citation>
    <scope>NUCLEOTIDE SEQUENCE [LARGE SCALE GENOMIC DNA]</scope>
    <source>
        <strain evidence="1 2">TTN</strain>
    </source>
</reference>
<comment type="caution">
    <text evidence="1">The sequence shown here is derived from an EMBL/GenBank/DDBJ whole genome shotgun (WGS) entry which is preliminary data.</text>
</comment>
<dbReference type="EMBL" id="BGOW01000021">
    <property type="protein sequence ID" value="GBL46644.1"/>
    <property type="molecule type" value="Genomic_DNA"/>
</dbReference>
<sequence length="145" mass="16281">MGSTAMSEFESKLNGMLFSLMSWEQLTAFWARVDMNAGWYLYAVGQEVPSVPAAYEQVSLFVQKIDALLRHEHEESYCGIVYADDLEQPSFIKIYDPGNLGVSCGSSKIKVQPGWVMSQFAPIELQAKAVPANRTRWWQGLFSSS</sequence>
<protein>
    <submittedName>
        <fullName evidence="1">Uncharacterized protein</fullName>
    </submittedName>
</protein>
<gene>
    <name evidence="1" type="ORF">SFMTTN_2463</name>
</gene>
<name>A0A401JGA0_9PROT</name>
<evidence type="ECO:0000313" key="1">
    <source>
        <dbReference type="EMBL" id="GBL46644.1"/>
    </source>
</evidence>
<keyword evidence="2" id="KW-1185">Reference proteome</keyword>